<dbReference type="RefSeq" id="WP_144972258.1">
    <property type="nucleotide sequence ID" value="NZ_CP036289.1"/>
</dbReference>
<dbReference type="OrthoDB" id="286171at2"/>
<dbReference type="KEGG" id="bvo:Pan97_21490"/>
<dbReference type="Proteomes" id="UP000318626">
    <property type="component" value="Chromosome"/>
</dbReference>
<sequence precursor="true">MRSSKCNLSQLLLGVLTVQILLLSGQTQAQETIAWRTEADLEKQLQSTFDLTWEEVPLRDGLMRLAQTQRVAIFLDRRVDPDQTMKMNFSDERLELGLQRIAAQLGIGMARVGDVIYLGPQETASRLPTVAELQAQFAKSSGYPEAVKLLDRKKYGWPKLSTPEEILTEVATNHGMRWSNLDVVIKHDLWPAVDFPSMKTTEYLTLVLAGYHASYRFNKANDGVELQLVPIPEELSLTRVYPYAGNHDEAIEKIKQLFPEAQVQSDGKRKLAVTGPQQVQEQVAKLLRGGTARNTVVMPGEKRYTLNVEQLPLGPVLKALEQQLDKKFEVPEGMEDALARRITFSVKTVDMTGLLDAVFKDTDFAYEIQEQKIVVTKKQ</sequence>
<accession>A0A518C7C4</accession>
<keyword evidence="3" id="KW-1185">Reference proteome</keyword>
<evidence type="ECO:0000256" key="1">
    <source>
        <dbReference type="SAM" id="SignalP"/>
    </source>
</evidence>
<protein>
    <recommendedName>
        <fullName evidence="4">DUF2066 domain-containing protein</fullName>
    </recommendedName>
</protein>
<evidence type="ECO:0000313" key="2">
    <source>
        <dbReference type="EMBL" id="QDU75126.1"/>
    </source>
</evidence>
<dbReference type="AlphaFoldDB" id="A0A518C7C4"/>
<feature type="chain" id="PRO_5022161805" description="DUF2066 domain-containing protein" evidence="1">
    <location>
        <begin position="30"/>
        <end position="379"/>
    </location>
</feature>
<dbReference type="EMBL" id="CP036289">
    <property type="protein sequence ID" value="QDU75126.1"/>
    <property type="molecule type" value="Genomic_DNA"/>
</dbReference>
<reference evidence="3" key="1">
    <citation type="submission" date="2019-02" db="EMBL/GenBank/DDBJ databases">
        <title>Deep-cultivation of Planctomycetes and their phenomic and genomic characterization uncovers novel biology.</title>
        <authorList>
            <person name="Wiegand S."/>
            <person name="Jogler M."/>
            <person name="Boedeker C."/>
            <person name="Pinto D."/>
            <person name="Vollmers J."/>
            <person name="Rivas-Marin E."/>
            <person name="Kohn T."/>
            <person name="Peeters S.H."/>
            <person name="Heuer A."/>
            <person name="Rast P."/>
            <person name="Oberbeckmann S."/>
            <person name="Bunk B."/>
            <person name="Jeske O."/>
            <person name="Meyerdierks A."/>
            <person name="Storesund J.E."/>
            <person name="Kallscheuer N."/>
            <person name="Luecker S."/>
            <person name="Lage O.M."/>
            <person name="Pohl T."/>
            <person name="Merkel B.J."/>
            <person name="Hornburger P."/>
            <person name="Mueller R.-W."/>
            <person name="Bruemmer F."/>
            <person name="Labrenz M."/>
            <person name="Spormann A.M."/>
            <person name="Op den Camp H."/>
            <person name="Overmann J."/>
            <person name="Amann R."/>
            <person name="Jetten M.S.M."/>
            <person name="Mascher T."/>
            <person name="Medema M.H."/>
            <person name="Devos D.P."/>
            <person name="Kaster A.-K."/>
            <person name="Ovreas L."/>
            <person name="Rohde M."/>
            <person name="Galperin M.Y."/>
            <person name="Jogler C."/>
        </authorList>
    </citation>
    <scope>NUCLEOTIDE SEQUENCE [LARGE SCALE GENOMIC DNA]</scope>
    <source>
        <strain evidence="3">Pan97</strain>
    </source>
</reference>
<gene>
    <name evidence="2" type="ORF">Pan97_21490</name>
</gene>
<feature type="signal peptide" evidence="1">
    <location>
        <begin position="1"/>
        <end position="29"/>
    </location>
</feature>
<name>A0A518C7C4_9BACT</name>
<organism evidence="2 3">
    <name type="scientific">Bremerella volcania</name>
    <dbReference type="NCBI Taxonomy" id="2527984"/>
    <lineage>
        <taxon>Bacteria</taxon>
        <taxon>Pseudomonadati</taxon>
        <taxon>Planctomycetota</taxon>
        <taxon>Planctomycetia</taxon>
        <taxon>Pirellulales</taxon>
        <taxon>Pirellulaceae</taxon>
        <taxon>Bremerella</taxon>
    </lineage>
</organism>
<keyword evidence="1" id="KW-0732">Signal</keyword>
<evidence type="ECO:0000313" key="3">
    <source>
        <dbReference type="Proteomes" id="UP000318626"/>
    </source>
</evidence>
<evidence type="ECO:0008006" key="4">
    <source>
        <dbReference type="Google" id="ProtNLM"/>
    </source>
</evidence>
<proteinExistence type="predicted"/>